<comment type="caution">
    <text evidence="3">The sequence shown here is derived from an EMBL/GenBank/DDBJ whole genome shotgun (WGS) entry which is preliminary data.</text>
</comment>
<dbReference type="AlphaFoldDB" id="A0A7W4V343"/>
<keyword evidence="2" id="KW-0812">Transmembrane</keyword>
<feature type="transmembrane region" description="Helical" evidence="2">
    <location>
        <begin position="16"/>
        <end position="44"/>
    </location>
</feature>
<dbReference type="RefSeq" id="WP_165138906.1">
    <property type="nucleotide sequence ID" value="NZ_CP049255.1"/>
</dbReference>
<evidence type="ECO:0000313" key="4">
    <source>
        <dbReference type="Proteomes" id="UP000529310"/>
    </source>
</evidence>
<dbReference type="Proteomes" id="UP000529310">
    <property type="component" value="Unassembled WGS sequence"/>
</dbReference>
<protein>
    <recommendedName>
        <fullName evidence="5">Large exoprotein</fullName>
    </recommendedName>
</protein>
<keyword evidence="2" id="KW-1133">Transmembrane helix</keyword>
<feature type="transmembrane region" description="Helical" evidence="2">
    <location>
        <begin position="122"/>
        <end position="144"/>
    </location>
</feature>
<organism evidence="3 4">
    <name type="scientific">Microbacterium endophyticum</name>
    <dbReference type="NCBI Taxonomy" id="1526412"/>
    <lineage>
        <taxon>Bacteria</taxon>
        <taxon>Bacillati</taxon>
        <taxon>Actinomycetota</taxon>
        <taxon>Actinomycetes</taxon>
        <taxon>Micrococcales</taxon>
        <taxon>Microbacteriaceae</taxon>
        <taxon>Microbacterium</taxon>
    </lineage>
</organism>
<accession>A0A7W4V343</accession>
<sequence length="207" mass="22263">MVPGMNYDNDGSGAGIVLAFLLIILPILFLFAIAGYVIGSFLLMKIFDKAGVRGKWRAWIPIYNYLIFAKLGDMSPWWVLGVAIGASALSSIPAVGWILAFAPLVLGIMYSWRVGLKLGREWYLLLLFLIPGLGTLIWLAILAFDSSRWSTAIRPAPWSRSFLADNTVWEGVPPQQGGASPMPPAPGSYTPPAPPAPPAGGPDAPRA</sequence>
<feature type="transmembrane region" description="Helical" evidence="2">
    <location>
        <begin position="56"/>
        <end position="72"/>
    </location>
</feature>
<gene>
    <name evidence="3" type="ORF">FHX49_001561</name>
</gene>
<feature type="region of interest" description="Disordered" evidence="1">
    <location>
        <begin position="170"/>
        <end position="207"/>
    </location>
</feature>
<proteinExistence type="predicted"/>
<evidence type="ECO:0000313" key="3">
    <source>
        <dbReference type="EMBL" id="MBB2975991.1"/>
    </source>
</evidence>
<evidence type="ECO:0008006" key="5">
    <source>
        <dbReference type="Google" id="ProtNLM"/>
    </source>
</evidence>
<keyword evidence="2" id="KW-0472">Membrane</keyword>
<reference evidence="3 4" key="1">
    <citation type="submission" date="2020-08" db="EMBL/GenBank/DDBJ databases">
        <title>Sequencing the genomes of 1000 actinobacteria strains.</title>
        <authorList>
            <person name="Klenk H.-P."/>
        </authorList>
    </citation>
    <scope>NUCLEOTIDE SEQUENCE [LARGE SCALE GENOMIC DNA]</scope>
    <source>
        <strain evidence="3 4">DSM 27099</strain>
    </source>
</reference>
<dbReference type="EMBL" id="JACHWQ010000004">
    <property type="protein sequence ID" value="MBB2975991.1"/>
    <property type="molecule type" value="Genomic_DNA"/>
</dbReference>
<keyword evidence="4" id="KW-1185">Reference proteome</keyword>
<name>A0A7W4V343_9MICO</name>
<feature type="compositionally biased region" description="Pro residues" evidence="1">
    <location>
        <begin position="181"/>
        <end position="200"/>
    </location>
</feature>
<evidence type="ECO:0000256" key="2">
    <source>
        <dbReference type="SAM" id="Phobius"/>
    </source>
</evidence>
<feature type="transmembrane region" description="Helical" evidence="2">
    <location>
        <begin position="78"/>
        <end position="110"/>
    </location>
</feature>
<evidence type="ECO:0000256" key="1">
    <source>
        <dbReference type="SAM" id="MobiDB-lite"/>
    </source>
</evidence>